<dbReference type="EMBL" id="WKKV01000004">
    <property type="protein sequence ID" value="MSE02475.1"/>
    <property type="molecule type" value="Genomic_DNA"/>
</dbReference>
<comment type="caution">
    <text evidence="1">The sequence shown here is derived from an EMBL/GenBank/DDBJ whole genome shotgun (WGS) entry which is preliminary data.</text>
</comment>
<protein>
    <submittedName>
        <fullName evidence="1">Uncharacterized protein</fullName>
    </submittedName>
</protein>
<reference evidence="1" key="1">
    <citation type="submission" date="2019-11" db="EMBL/GenBank/DDBJ databases">
        <title>Draft Genome Sequence of Plant Growth-Promoting Rhizosphere-Associated Bacteria.</title>
        <authorList>
            <person name="Vasilyev I.Y."/>
            <person name="Radchenko V."/>
            <person name="Ilnitskaya E.V."/>
        </authorList>
    </citation>
    <scope>NUCLEOTIDE SEQUENCE</scope>
    <source>
        <strain evidence="1">VRA_517_n</strain>
    </source>
</reference>
<evidence type="ECO:0000313" key="1">
    <source>
        <dbReference type="EMBL" id="MSE02475.1"/>
    </source>
</evidence>
<dbReference type="InterPro" id="IPR058995">
    <property type="entry name" value="YolC/YozM-like"/>
</dbReference>
<sequence>MKKKLIGVLIIVCFSVFMYGAVTHSFKNQKSTEEVLESAWDEFGLFSLGIGETDPVISIGMDKTKNEEELRRYLNDNLSKEVKEEYKVEIIKKDIKVLERQHEKYLEGIKRIDTLKMLIGSKYNNDFIQ</sequence>
<dbReference type="AlphaFoldDB" id="A0A6A8LEL0"/>
<dbReference type="Pfam" id="PF26328">
    <property type="entry name" value="YolC_YozM"/>
    <property type="match status" value="1"/>
</dbReference>
<accession>A0A6A8LEL0</accession>
<name>A0A6A8LEL0_BACVE</name>
<proteinExistence type="predicted"/>
<organism evidence="1">
    <name type="scientific">Bacillus velezensis</name>
    <dbReference type="NCBI Taxonomy" id="492670"/>
    <lineage>
        <taxon>Bacteria</taxon>
        <taxon>Bacillati</taxon>
        <taxon>Bacillota</taxon>
        <taxon>Bacilli</taxon>
        <taxon>Bacillales</taxon>
        <taxon>Bacillaceae</taxon>
        <taxon>Bacillus</taxon>
        <taxon>Bacillus amyloliquefaciens group</taxon>
    </lineage>
</organism>
<dbReference type="RefSeq" id="WP_025852490.1">
    <property type="nucleotide sequence ID" value="NZ_BPWC01000001.1"/>
</dbReference>
<gene>
    <name evidence="1" type="ORF">GKC39_10395</name>
</gene>